<dbReference type="PANTHER" id="PTHR36529">
    <property type="entry name" value="SLL1095 PROTEIN"/>
    <property type="match status" value="1"/>
</dbReference>
<dbReference type="Pfam" id="PF09837">
    <property type="entry name" value="DUF2064"/>
    <property type="match status" value="1"/>
</dbReference>
<evidence type="ECO:0000313" key="2">
    <source>
        <dbReference type="Proteomes" id="UP000068210"/>
    </source>
</evidence>
<dbReference type="InterPro" id="IPR018641">
    <property type="entry name" value="Trfase_1_rSAM/seldom-assoc"/>
</dbReference>
<name>A0A0C4WTA5_9GAMM</name>
<dbReference type="InterPro" id="IPR029044">
    <property type="entry name" value="Nucleotide-diphossugar_trans"/>
</dbReference>
<organism evidence="1 2">
    <name type="scientific">Azotobacter chroococcum NCIMB 8003</name>
    <dbReference type="NCBI Taxonomy" id="1328314"/>
    <lineage>
        <taxon>Bacteria</taxon>
        <taxon>Pseudomonadati</taxon>
        <taxon>Pseudomonadota</taxon>
        <taxon>Gammaproteobacteria</taxon>
        <taxon>Pseudomonadales</taxon>
        <taxon>Pseudomonadaceae</taxon>
        <taxon>Azotobacter</taxon>
    </lineage>
</organism>
<dbReference type="KEGG" id="acx:Achr_20670"/>
<evidence type="ECO:0000313" key="1">
    <source>
        <dbReference type="EMBL" id="AJE21517.1"/>
    </source>
</evidence>
<dbReference type="HOGENOM" id="CLU_075662_2_0_6"/>
<protein>
    <recommendedName>
        <fullName evidence="3">DUF2064 domain-containing protein</fullName>
    </recommendedName>
</protein>
<reference evidence="1 2" key="1">
    <citation type="journal article" date="2015" name="PLoS ONE">
        <title>Azotobacter Genomes: The Genome of Azotobacter chroococcum NCIMB 8003 (ATCC 4412).</title>
        <authorList>
            <person name="Robson R.L."/>
            <person name="Jones R."/>
            <person name="Robson R.M."/>
            <person name="Schwartz A."/>
            <person name="Richardson T.H."/>
        </authorList>
    </citation>
    <scope>NUCLEOTIDE SEQUENCE [LARGE SCALE GENOMIC DNA]</scope>
    <source>
        <strain evidence="1 2">NCIMB 8003</strain>
    </source>
</reference>
<dbReference type="STRING" id="1328314.Achr_20670"/>
<proteinExistence type="predicted"/>
<dbReference type="EMBL" id="CP010415">
    <property type="protein sequence ID" value="AJE21517.1"/>
    <property type="molecule type" value="Genomic_DNA"/>
</dbReference>
<dbReference type="Gene3D" id="3.90.550.10">
    <property type="entry name" value="Spore Coat Polysaccharide Biosynthesis Protein SpsA, Chain A"/>
    <property type="match status" value="1"/>
</dbReference>
<dbReference type="AlphaFoldDB" id="A0A0C4WTA5"/>
<keyword evidence="2" id="KW-1185">Reference proteome</keyword>
<sequence>MFPEENTSPHPTLVLVCKRPAIGYGKQRLAARIGAEAALRIAEQLLDCALEDLGDWPGATVIAPDQRVHRDWASALAPQALCLPQSSGNLGERLNALDRTLRAAGHHCLVFIGSDAPALRPEHYQRVRIALREADTVLIAASDGGVVLMASNRPWPDLSRLPWSTADLGQALADACREAGHSVALCGESFDIDEQADLTRALGELADDPRPARRRLLHSLASTRGEHA</sequence>
<dbReference type="PANTHER" id="PTHR36529:SF1">
    <property type="entry name" value="GLYCOSYLTRANSFERASE"/>
    <property type="match status" value="1"/>
</dbReference>
<gene>
    <name evidence="1" type="ORF">Achr_20670</name>
</gene>
<dbReference type="RefSeq" id="WP_039804118.1">
    <property type="nucleotide sequence ID" value="NZ_CP010415.1"/>
</dbReference>
<dbReference type="Proteomes" id="UP000068210">
    <property type="component" value="Chromosome"/>
</dbReference>
<dbReference type="SUPFAM" id="SSF53448">
    <property type="entry name" value="Nucleotide-diphospho-sugar transferases"/>
    <property type="match status" value="1"/>
</dbReference>
<evidence type="ECO:0008006" key="3">
    <source>
        <dbReference type="Google" id="ProtNLM"/>
    </source>
</evidence>
<accession>A0A0C4WTA5</accession>